<organism evidence="1 2">
    <name type="scientific">Favolaschia claudopus</name>
    <dbReference type="NCBI Taxonomy" id="2862362"/>
    <lineage>
        <taxon>Eukaryota</taxon>
        <taxon>Fungi</taxon>
        <taxon>Dikarya</taxon>
        <taxon>Basidiomycota</taxon>
        <taxon>Agaricomycotina</taxon>
        <taxon>Agaricomycetes</taxon>
        <taxon>Agaricomycetidae</taxon>
        <taxon>Agaricales</taxon>
        <taxon>Marasmiineae</taxon>
        <taxon>Mycenaceae</taxon>
        <taxon>Favolaschia</taxon>
    </lineage>
</organism>
<dbReference type="AlphaFoldDB" id="A0AAW0BLY3"/>
<dbReference type="Proteomes" id="UP001362999">
    <property type="component" value="Unassembled WGS sequence"/>
</dbReference>
<accession>A0AAW0BLY3</accession>
<protein>
    <submittedName>
        <fullName evidence="1">Uncharacterized protein</fullName>
    </submittedName>
</protein>
<evidence type="ECO:0000313" key="1">
    <source>
        <dbReference type="EMBL" id="KAK7027669.1"/>
    </source>
</evidence>
<evidence type="ECO:0000313" key="2">
    <source>
        <dbReference type="Proteomes" id="UP001362999"/>
    </source>
</evidence>
<reference evidence="1 2" key="1">
    <citation type="journal article" date="2024" name="J Genomics">
        <title>Draft genome sequencing and assembly of Favolaschia claudopus CIRM-BRFM 2984 isolated from oak limbs.</title>
        <authorList>
            <person name="Navarro D."/>
            <person name="Drula E."/>
            <person name="Chaduli D."/>
            <person name="Cazenave R."/>
            <person name="Ahrendt S."/>
            <person name="Wang J."/>
            <person name="Lipzen A."/>
            <person name="Daum C."/>
            <person name="Barry K."/>
            <person name="Grigoriev I.V."/>
            <person name="Favel A."/>
            <person name="Rosso M.N."/>
            <person name="Martin F."/>
        </authorList>
    </citation>
    <scope>NUCLEOTIDE SEQUENCE [LARGE SCALE GENOMIC DNA]</scope>
    <source>
        <strain evidence="1 2">CIRM-BRFM 2984</strain>
    </source>
</reference>
<name>A0AAW0BLY3_9AGAR</name>
<sequence>MTAPIAPTLPSPDTLILEAGTEDAEAVLFVHDRRVEYDPLPACDRSHSQAFRYIIYSPVSPRCRLRLSLVGEITDIRESLTTQGNVLSFKLGCPSRATANAQIYHHQVLASLWNVAAAEHSAGANIISNWVDTGGNDALYLNATCSPYAKFHNELYPNAIAILDITLHRYDHFVNPRGTQREYNTIVHQIEVLQSSFLEEQGYLLRSLSLSTVQEAVSILHADLERQSLSTR</sequence>
<gene>
    <name evidence="1" type="ORF">R3P38DRAFT_3190728</name>
</gene>
<dbReference type="EMBL" id="JAWWNJ010000029">
    <property type="protein sequence ID" value="KAK7027669.1"/>
    <property type="molecule type" value="Genomic_DNA"/>
</dbReference>
<keyword evidence="2" id="KW-1185">Reference proteome</keyword>
<proteinExistence type="predicted"/>
<comment type="caution">
    <text evidence="1">The sequence shown here is derived from an EMBL/GenBank/DDBJ whole genome shotgun (WGS) entry which is preliminary data.</text>
</comment>